<evidence type="ECO:0000256" key="1">
    <source>
        <dbReference type="SAM" id="MobiDB-lite"/>
    </source>
</evidence>
<evidence type="ECO:0000313" key="2">
    <source>
        <dbReference type="EMBL" id="ALT05359.1"/>
    </source>
</evidence>
<geneLocation type="plasmid" evidence="2">
    <name>p12/29</name>
</geneLocation>
<reference evidence="2" key="1">
    <citation type="journal article" date="2016" name="Genome Biol. Evol.">
        <title>Evolution of chromosomal Clostridium botulinum type E neurotoxin gene clusters: evidence provided by their rare plasmid borne counterparts.</title>
        <authorList>
            <person name="Carter A.T."/>
            <person name="Austin J.W."/>
            <person name="Weedmark K.A."/>
            <person name="Peck M.W."/>
        </authorList>
    </citation>
    <scope>NUCLEOTIDE SEQUENCE</scope>
    <source>
        <strain evidence="3">FI1111E1</strain>
        <strain evidence="2">IFR 12/29</strain>
        <plasmid evidence="2">p12/29</plasmid>
        <plasmid evidence="3">pFI1111E1</plasmid>
    </source>
</reference>
<dbReference type="AlphaFoldDB" id="A0A126JHU3"/>
<dbReference type="RefSeq" id="WP_003369799.1">
    <property type="nucleotide sequence ID" value="NZ_CP010520.1"/>
</dbReference>
<dbReference type="EMBL" id="KT897275">
    <property type="protein sequence ID" value="ALT05359.1"/>
    <property type="molecule type" value="Genomic_DNA"/>
</dbReference>
<feature type="region of interest" description="Disordered" evidence="1">
    <location>
        <begin position="1"/>
        <end position="26"/>
    </location>
</feature>
<geneLocation type="plasmid" evidence="3">
    <name>pFI1111E1</name>
</geneLocation>
<evidence type="ECO:0000313" key="3">
    <source>
        <dbReference type="EMBL" id="ALT05869.1"/>
    </source>
</evidence>
<dbReference type="EMBL" id="KT897280">
    <property type="protein sequence ID" value="ALT05869.1"/>
    <property type="molecule type" value="Genomic_DNA"/>
</dbReference>
<proteinExistence type="predicted"/>
<protein>
    <submittedName>
        <fullName evidence="2">Uncharacterized protein</fullName>
    </submittedName>
</protein>
<name>A0A126JHU3_CLOBO</name>
<organism evidence="2">
    <name type="scientific">Clostridium botulinum</name>
    <dbReference type="NCBI Taxonomy" id="1491"/>
    <lineage>
        <taxon>Bacteria</taxon>
        <taxon>Bacillati</taxon>
        <taxon>Bacillota</taxon>
        <taxon>Clostridia</taxon>
        <taxon>Eubacteriales</taxon>
        <taxon>Clostridiaceae</taxon>
        <taxon>Clostridium</taxon>
    </lineage>
</organism>
<sequence length="41" mass="4883">MLEELESTKKVKNNSNNYSKQEKNISLKDRKMKIGMSDFFK</sequence>
<accession>A0A126JHU3</accession>
<keyword evidence="2" id="KW-0614">Plasmid</keyword>